<dbReference type="OrthoDB" id="6992011at2"/>
<dbReference type="EMBL" id="PREU01000024">
    <property type="protein sequence ID" value="PPA72575.1"/>
    <property type="molecule type" value="Genomic_DNA"/>
</dbReference>
<accession>A0A2S5GI47</accession>
<dbReference type="Gene3D" id="2.10.10.20">
    <property type="entry name" value="Carbohydrate-binding module superfamily 5/12"/>
    <property type="match status" value="1"/>
</dbReference>
<gene>
    <name evidence="1" type="ORF">C4E15_29795</name>
</gene>
<dbReference type="RefSeq" id="WP_104145927.1">
    <property type="nucleotide sequence ID" value="NZ_PREU01000024.1"/>
</dbReference>
<evidence type="ECO:0000313" key="2">
    <source>
        <dbReference type="Proteomes" id="UP000239990"/>
    </source>
</evidence>
<protein>
    <recommendedName>
        <fullName evidence="3">Carbohydrate-binding protein</fullName>
    </recommendedName>
</protein>
<evidence type="ECO:0000313" key="1">
    <source>
        <dbReference type="EMBL" id="PPA72575.1"/>
    </source>
</evidence>
<proteinExistence type="predicted"/>
<name>A0A2S5GI47_9BURK</name>
<evidence type="ECO:0008006" key="3">
    <source>
        <dbReference type="Google" id="ProtNLM"/>
    </source>
</evidence>
<dbReference type="Proteomes" id="UP000239990">
    <property type="component" value="Unassembled WGS sequence"/>
</dbReference>
<sequence length="296" mass="32117">MKVIKPVVIGPAQLISSSVPDSDLPAYDSAIDYPVGAQVLYESIIYECVQAPNKGHQPDQSPLYWAAAGPTNKWLMFDSEVSTQTVAPSPLAVVVKPGITNSLALLELGGSHLSVVGRDGPAGPIIYEHSRQLEGSIVSNWFEYFFEPFIPLSEVVLTDIPAYGSLHLEVTISAPGADAACGAMICGSAYEVGEVEYGGSAGIIDYSRKETSATGVTTFRRRRFSRRMSHRLWVDSARFNAVYRLLSGLRATPCVWIGTDAEGYGPLTIFGFYRDFSLEIAYPLVSYCSLEIEGLT</sequence>
<organism evidence="1 2">
    <name type="scientific">Achromobacter spanius</name>
    <dbReference type="NCBI Taxonomy" id="217203"/>
    <lineage>
        <taxon>Bacteria</taxon>
        <taxon>Pseudomonadati</taxon>
        <taxon>Pseudomonadota</taxon>
        <taxon>Betaproteobacteria</taxon>
        <taxon>Burkholderiales</taxon>
        <taxon>Alcaligenaceae</taxon>
        <taxon>Achromobacter</taxon>
    </lineage>
</organism>
<comment type="caution">
    <text evidence="1">The sequence shown here is derived from an EMBL/GenBank/DDBJ whole genome shotgun (WGS) entry which is preliminary data.</text>
</comment>
<dbReference type="AlphaFoldDB" id="A0A2S5GI47"/>
<reference evidence="1 2" key="1">
    <citation type="submission" date="2018-02" db="EMBL/GenBank/DDBJ databases">
        <title>Draft Genome of Achromobacter spanius stain 6.</title>
        <authorList>
            <person name="Gunasekera T.S."/>
            <person name="Radwan O."/>
            <person name="Ruiz O.N."/>
        </authorList>
    </citation>
    <scope>NUCLEOTIDE SEQUENCE [LARGE SCALE GENOMIC DNA]</scope>
    <source>
        <strain evidence="1 2">6</strain>
    </source>
</reference>